<evidence type="ECO:0000256" key="1">
    <source>
        <dbReference type="SAM" id="Coils"/>
    </source>
</evidence>
<dbReference type="InterPro" id="IPR050640">
    <property type="entry name" value="Bact_2-comp_sensor_kinase"/>
</dbReference>
<sequence>MGGDAVLFLYVGSVGAIFLLNAFQWSFSRDWIYGLFTLQTFIWFAYSLLQRLFLSNETLTTADYMTIHSTVHGLAQLAYLELVYRLFKVENRHPGLRRWFRCSQLIAILYPLTDVALLLYTNKAWQATSLSFVISTCYWILLIGNCLLGIWVAARRQNAVGWFFMAGSFLLLLHETNSLGNYIGPFYPTPTTESGINLAKQILGGGLILELMCFSLALVLRQRQIAVAQAVEQTQLEAKLVQERLEAELVQERLEKEKADVQLRAMQAQVNPHFLFNSLNSLSSLIDDDPQRAGRFVDQLSIVYRYLLRANEQPLTTLANELDFIQSYFHLLKTRHGDGLTVNLQVNADDLAQLLPPLTLQLLVENAVKHNVISSRRPLSIEIRSDGTGQLTVRNNLQRKTTRVFSNGVGLATIATHYQKLRQPAPVITEENGQFAITLPLIAASTDLAEVE</sequence>
<gene>
    <name evidence="5" type="ORF">EHT25_31505</name>
</gene>
<dbReference type="RefSeq" id="WP_124879445.1">
    <property type="nucleotide sequence ID" value="NZ_RQJO01000017.1"/>
</dbReference>
<accession>A0A3P1B9K1</accession>
<dbReference type="PANTHER" id="PTHR34220:SF7">
    <property type="entry name" value="SENSOR HISTIDINE KINASE YPDA"/>
    <property type="match status" value="1"/>
</dbReference>
<feature type="transmembrane region" description="Helical" evidence="2">
    <location>
        <begin position="160"/>
        <end position="182"/>
    </location>
</feature>
<keyword evidence="6" id="KW-1185">Reference proteome</keyword>
<evidence type="ECO:0008006" key="7">
    <source>
        <dbReference type="Google" id="ProtNLM"/>
    </source>
</evidence>
<dbReference type="InterPro" id="IPR011623">
    <property type="entry name" value="7TMR_DISM_rcpt_extracell_dom1"/>
</dbReference>
<name>A0A3P1B9K1_9BACT</name>
<proteinExistence type="predicted"/>
<evidence type="ECO:0000259" key="3">
    <source>
        <dbReference type="Pfam" id="PF06580"/>
    </source>
</evidence>
<feature type="transmembrane region" description="Helical" evidence="2">
    <location>
        <begin position="31"/>
        <end position="49"/>
    </location>
</feature>
<feature type="transmembrane region" description="Helical" evidence="2">
    <location>
        <begin position="6"/>
        <end position="24"/>
    </location>
</feature>
<feature type="domain" description="Signal transduction histidine kinase internal region" evidence="3">
    <location>
        <begin position="262"/>
        <end position="339"/>
    </location>
</feature>
<evidence type="ECO:0000256" key="2">
    <source>
        <dbReference type="SAM" id="Phobius"/>
    </source>
</evidence>
<evidence type="ECO:0000313" key="5">
    <source>
        <dbReference type="EMBL" id="RRA97581.1"/>
    </source>
</evidence>
<keyword evidence="1" id="KW-0175">Coiled coil</keyword>
<evidence type="ECO:0000259" key="4">
    <source>
        <dbReference type="Pfam" id="PF07695"/>
    </source>
</evidence>
<feature type="transmembrane region" description="Helical" evidence="2">
    <location>
        <begin position="99"/>
        <end position="120"/>
    </location>
</feature>
<feature type="coiled-coil region" evidence="1">
    <location>
        <begin position="233"/>
        <end position="271"/>
    </location>
</feature>
<dbReference type="Proteomes" id="UP000271925">
    <property type="component" value="Unassembled WGS sequence"/>
</dbReference>
<dbReference type="Pfam" id="PF06580">
    <property type="entry name" value="His_kinase"/>
    <property type="match status" value="1"/>
</dbReference>
<keyword evidence="2" id="KW-0812">Transmembrane</keyword>
<dbReference type="OrthoDB" id="918368at2"/>
<dbReference type="EMBL" id="RQJO01000017">
    <property type="protein sequence ID" value="RRA97581.1"/>
    <property type="molecule type" value="Genomic_DNA"/>
</dbReference>
<keyword evidence="2" id="KW-0472">Membrane</keyword>
<feature type="transmembrane region" description="Helical" evidence="2">
    <location>
        <begin position="132"/>
        <end position="153"/>
    </location>
</feature>
<dbReference type="AlphaFoldDB" id="A0A3P1B9K1"/>
<feature type="transmembrane region" description="Helical" evidence="2">
    <location>
        <begin position="202"/>
        <end position="220"/>
    </location>
</feature>
<protein>
    <recommendedName>
        <fullName evidence="7">Sensor protein lytS</fullName>
    </recommendedName>
</protein>
<feature type="domain" description="7TM-DISM receptor extracellular" evidence="4">
    <location>
        <begin position="5"/>
        <end position="219"/>
    </location>
</feature>
<evidence type="ECO:0000313" key="6">
    <source>
        <dbReference type="Proteomes" id="UP000271925"/>
    </source>
</evidence>
<dbReference type="GO" id="GO:0016020">
    <property type="term" value="C:membrane"/>
    <property type="evidence" value="ECO:0007669"/>
    <property type="project" value="InterPro"/>
</dbReference>
<dbReference type="InterPro" id="IPR010559">
    <property type="entry name" value="Sig_transdc_His_kin_internal"/>
</dbReference>
<dbReference type="GO" id="GO:0000155">
    <property type="term" value="F:phosphorelay sensor kinase activity"/>
    <property type="evidence" value="ECO:0007669"/>
    <property type="project" value="InterPro"/>
</dbReference>
<comment type="caution">
    <text evidence="5">The sequence shown here is derived from an EMBL/GenBank/DDBJ whole genome shotgun (WGS) entry which is preliminary data.</text>
</comment>
<reference evidence="5 6" key="1">
    <citation type="submission" date="2018-11" db="EMBL/GenBank/DDBJ databases">
        <authorList>
            <person name="Zhou Z."/>
            <person name="Wang G."/>
        </authorList>
    </citation>
    <scope>NUCLEOTIDE SEQUENCE [LARGE SCALE GENOMIC DNA]</scope>
    <source>
        <strain evidence="5 6">KCTC52004</strain>
    </source>
</reference>
<feature type="transmembrane region" description="Helical" evidence="2">
    <location>
        <begin position="69"/>
        <end position="87"/>
    </location>
</feature>
<dbReference type="Pfam" id="PF07695">
    <property type="entry name" value="7TMR-DISM_7TM"/>
    <property type="match status" value="1"/>
</dbReference>
<keyword evidence="2" id="KW-1133">Transmembrane helix</keyword>
<organism evidence="5 6">
    <name type="scientific">Larkinella rosea</name>
    <dbReference type="NCBI Taxonomy" id="2025312"/>
    <lineage>
        <taxon>Bacteria</taxon>
        <taxon>Pseudomonadati</taxon>
        <taxon>Bacteroidota</taxon>
        <taxon>Cytophagia</taxon>
        <taxon>Cytophagales</taxon>
        <taxon>Spirosomataceae</taxon>
        <taxon>Larkinella</taxon>
    </lineage>
</organism>
<dbReference type="PANTHER" id="PTHR34220">
    <property type="entry name" value="SENSOR HISTIDINE KINASE YPDA"/>
    <property type="match status" value="1"/>
</dbReference>